<protein>
    <recommendedName>
        <fullName evidence="1">KRAB domain-containing protein</fullName>
    </recommendedName>
</protein>
<dbReference type="CDD" id="cd07765">
    <property type="entry name" value="KRAB_A-box"/>
    <property type="match status" value="1"/>
</dbReference>
<dbReference type="InterPro" id="IPR036051">
    <property type="entry name" value="KRAB_dom_sf"/>
</dbReference>
<dbReference type="SMART" id="SM00349">
    <property type="entry name" value="KRAB"/>
    <property type="match status" value="1"/>
</dbReference>
<dbReference type="Gene3D" id="6.10.140.140">
    <property type="match status" value="1"/>
</dbReference>
<dbReference type="GO" id="GO:0006355">
    <property type="term" value="P:regulation of DNA-templated transcription"/>
    <property type="evidence" value="ECO:0007669"/>
    <property type="project" value="InterPro"/>
</dbReference>
<keyword evidence="3" id="KW-1185">Reference proteome</keyword>
<proteinExistence type="predicted"/>
<evidence type="ECO:0000313" key="3">
    <source>
        <dbReference type="Proteomes" id="UP000694564"/>
    </source>
</evidence>
<reference evidence="2" key="2">
    <citation type="submission" date="2025-09" db="UniProtKB">
        <authorList>
            <consortium name="Ensembl"/>
        </authorList>
    </citation>
    <scope>IDENTIFICATION</scope>
</reference>
<accession>A0A8D2E2I7</accession>
<reference evidence="2" key="1">
    <citation type="submission" date="2025-08" db="UniProtKB">
        <authorList>
            <consortium name="Ensembl"/>
        </authorList>
    </citation>
    <scope>IDENTIFICATION</scope>
</reference>
<dbReference type="Proteomes" id="UP000694564">
    <property type="component" value="Chromosome 15"/>
</dbReference>
<dbReference type="AlphaFoldDB" id="A0A8D2E2I7"/>
<dbReference type="InterPro" id="IPR001909">
    <property type="entry name" value="KRAB"/>
</dbReference>
<organism evidence="2 3">
    <name type="scientific">Sciurus vulgaris</name>
    <name type="common">Eurasian red squirrel</name>
    <dbReference type="NCBI Taxonomy" id="55149"/>
    <lineage>
        <taxon>Eukaryota</taxon>
        <taxon>Metazoa</taxon>
        <taxon>Chordata</taxon>
        <taxon>Craniata</taxon>
        <taxon>Vertebrata</taxon>
        <taxon>Euteleostomi</taxon>
        <taxon>Mammalia</taxon>
        <taxon>Eutheria</taxon>
        <taxon>Euarchontoglires</taxon>
        <taxon>Glires</taxon>
        <taxon>Rodentia</taxon>
        <taxon>Sciuromorpha</taxon>
        <taxon>Sciuridae</taxon>
        <taxon>Sciurinae</taxon>
        <taxon>Sciurini</taxon>
        <taxon>Sciurus</taxon>
    </lineage>
</organism>
<dbReference type="Ensembl" id="ENSSVLT00005035810.1">
    <property type="protein sequence ID" value="ENSSVLP00005032271.1"/>
    <property type="gene ID" value="ENSSVLG00005025367.1"/>
</dbReference>
<dbReference type="SUPFAM" id="SSF109640">
    <property type="entry name" value="KRAB domain (Kruppel-associated box)"/>
    <property type="match status" value="1"/>
</dbReference>
<dbReference type="InterPro" id="IPR050169">
    <property type="entry name" value="Krueppel_C2H2_ZnF"/>
</dbReference>
<dbReference type="PROSITE" id="PS50805">
    <property type="entry name" value="KRAB"/>
    <property type="match status" value="1"/>
</dbReference>
<dbReference type="PANTHER" id="PTHR23232:SF163">
    <property type="entry name" value="ZINC FINGER PROTEIN 589"/>
    <property type="match status" value="1"/>
</dbReference>
<dbReference type="Pfam" id="PF01352">
    <property type="entry name" value="KRAB"/>
    <property type="match status" value="1"/>
</dbReference>
<dbReference type="OrthoDB" id="5422061at2759"/>
<evidence type="ECO:0000313" key="2">
    <source>
        <dbReference type="Ensembl" id="ENSSVLP00005032271.1"/>
    </source>
</evidence>
<name>A0A8D2E2I7_SCIVU</name>
<feature type="domain" description="KRAB" evidence="1">
    <location>
        <begin position="66"/>
        <end position="153"/>
    </location>
</feature>
<dbReference type="PANTHER" id="PTHR23232">
    <property type="entry name" value="KRAB DOMAIN C2H2 ZINC FINGER"/>
    <property type="match status" value="1"/>
</dbReference>
<evidence type="ECO:0000259" key="1">
    <source>
        <dbReference type="PROSITE" id="PS50805"/>
    </source>
</evidence>
<sequence length="153" mass="17702">MYVCIFVVLGIEPRGPLPLIYIINPFYDLWLFLLCSRAPVFCATQGRRDSEGEGGGQSDDQEMEPLTFMDVAIDFSQEEWEYLDPAQQKLYRDVMLENYRNLVFLGIKKMLIVWIFISPKHPYGQGLVSKMELLGCGGACKWQDLGREYMAQW</sequence>
<dbReference type="GeneTree" id="ENSGT01150000286936"/>